<organism evidence="1 2">
    <name type="scientific">Brassica napus</name>
    <name type="common">Rape</name>
    <dbReference type="NCBI Taxonomy" id="3708"/>
    <lineage>
        <taxon>Eukaryota</taxon>
        <taxon>Viridiplantae</taxon>
        <taxon>Streptophyta</taxon>
        <taxon>Embryophyta</taxon>
        <taxon>Tracheophyta</taxon>
        <taxon>Spermatophyta</taxon>
        <taxon>Magnoliopsida</taxon>
        <taxon>eudicotyledons</taxon>
        <taxon>Gunneridae</taxon>
        <taxon>Pentapetalae</taxon>
        <taxon>rosids</taxon>
        <taxon>malvids</taxon>
        <taxon>Brassicales</taxon>
        <taxon>Brassicaceae</taxon>
        <taxon>Brassiceae</taxon>
        <taxon>Brassica</taxon>
    </lineage>
</organism>
<keyword evidence="2" id="KW-1185">Reference proteome</keyword>
<sequence length="28" mass="3275">MADTSQDLTFTAFRLIKCCSFRLYTLQT</sequence>
<dbReference type="PaxDb" id="3708-A0A078F660"/>
<evidence type="ECO:0000313" key="2">
    <source>
        <dbReference type="Proteomes" id="UP000028999"/>
    </source>
</evidence>
<accession>A0A078F660</accession>
<dbReference type="Proteomes" id="UP000028999">
    <property type="component" value="Unassembled WGS sequence"/>
</dbReference>
<protein>
    <submittedName>
        <fullName evidence="1">BnaC08g11210D protein</fullName>
    </submittedName>
</protein>
<dbReference type="AlphaFoldDB" id="A0A078F660"/>
<proteinExistence type="predicted"/>
<gene>
    <name evidence="1" type="primary">BnaC08g11210D</name>
    <name evidence="1" type="ORF">GSBRNA2T00000891001</name>
</gene>
<dbReference type="Gramene" id="CDY08891">
    <property type="protein sequence ID" value="CDY08891"/>
    <property type="gene ID" value="GSBRNA2T00000891001"/>
</dbReference>
<dbReference type="EMBL" id="LK031990">
    <property type="protein sequence ID" value="CDY08891.1"/>
    <property type="molecule type" value="Genomic_DNA"/>
</dbReference>
<name>A0A078F660_BRANA</name>
<evidence type="ECO:0000313" key="1">
    <source>
        <dbReference type="EMBL" id="CDY08891.1"/>
    </source>
</evidence>
<reference evidence="1 2" key="1">
    <citation type="journal article" date="2014" name="Science">
        <title>Plant genetics. Early allopolyploid evolution in the post-Neolithic Brassica napus oilseed genome.</title>
        <authorList>
            <person name="Chalhoub B."/>
            <person name="Denoeud F."/>
            <person name="Liu S."/>
            <person name="Parkin I.A."/>
            <person name="Tang H."/>
            <person name="Wang X."/>
            <person name="Chiquet J."/>
            <person name="Belcram H."/>
            <person name="Tong C."/>
            <person name="Samans B."/>
            <person name="Correa M."/>
            <person name="Da Silva C."/>
            <person name="Just J."/>
            <person name="Falentin C."/>
            <person name="Koh C.S."/>
            <person name="Le Clainche I."/>
            <person name="Bernard M."/>
            <person name="Bento P."/>
            <person name="Noel B."/>
            <person name="Labadie K."/>
            <person name="Alberti A."/>
            <person name="Charles M."/>
            <person name="Arnaud D."/>
            <person name="Guo H."/>
            <person name="Daviaud C."/>
            <person name="Alamery S."/>
            <person name="Jabbari K."/>
            <person name="Zhao M."/>
            <person name="Edger P.P."/>
            <person name="Chelaifa H."/>
            <person name="Tack D."/>
            <person name="Lassalle G."/>
            <person name="Mestiri I."/>
            <person name="Schnel N."/>
            <person name="Le Paslier M.C."/>
            <person name="Fan G."/>
            <person name="Renault V."/>
            <person name="Bayer P.E."/>
            <person name="Golicz A.A."/>
            <person name="Manoli S."/>
            <person name="Lee T.H."/>
            <person name="Thi V.H."/>
            <person name="Chalabi S."/>
            <person name="Hu Q."/>
            <person name="Fan C."/>
            <person name="Tollenaere R."/>
            <person name="Lu Y."/>
            <person name="Battail C."/>
            <person name="Shen J."/>
            <person name="Sidebottom C.H."/>
            <person name="Wang X."/>
            <person name="Canaguier A."/>
            <person name="Chauveau A."/>
            <person name="Berard A."/>
            <person name="Deniot G."/>
            <person name="Guan M."/>
            <person name="Liu Z."/>
            <person name="Sun F."/>
            <person name="Lim Y.P."/>
            <person name="Lyons E."/>
            <person name="Town C.D."/>
            <person name="Bancroft I."/>
            <person name="Wang X."/>
            <person name="Meng J."/>
            <person name="Ma J."/>
            <person name="Pires J.C."/>
            <person name="King G.J."/>
            <person name="Brunel D."/>
            <person name="Delourme R."/>
            <person name="Renard M."/>
            <person name="Aury J.M."/>
            <person name="Adams K.L."/>
            <person name="Batley J."/>
            <person name="Snowdon R.J."/>
            <person name="Tost J."/>
            <person name="Edwards D."/>
            <person name="Zhou Y."/>
            <person name="Hua W."/>
            <person name="Sharpe A.G."/>
            <person name="Paterson A.H."/>
            <person name="Guan C."/>
            <person name="Wincker P."/>
        </authorList>
    </citation>
    <scope>NUCLEOTIDE SEQUENCE [LARGE SCALE GENOMIC DNA]</scope>
    <source>
        <strain evidence="2">cv. Darmor-bzh</strain>
    </source>
</reference>